<dbReference type="InterPro" id="IPR013094">
    <property type="entry name" value="AB_hydrolase_3"/>
</dbReference>
<dbReference type="Pfam" id="PF07859">
    <property type="entry name" value="Abhydrolase_3"/>
    <property type="match status" value="1"/>
</dbReference>
<evidence type="ECO:0000313" key="4">
    <source>
        <dbReference type="Proteomes" id="UP000036947"/>
    </source>
</evidence>
<dbReference type="PANTHER" id="PTHR48081:SF8">
    <property type="entry name" value="ALPHA_BETA HYDROLASE FOLD-3 DOMAIN-CONTAINING PROTEIN-RELATED"/>
    <property type="match status" value="1"/>
</dbReference>
<dbReference type="InterPro" id="IPR029058">
    <property type="entry name" value="AB_hydrolase_fold"/>
</dbReference>
<evidence type="ECO:0000259" key="2">
    <source>
        <dbReference type="Pfam" id="PF07859"/>
    </source>
</evidence>
<evidence type="ECO:0000313" key="3">
    <source>
        <dbReference type="EMBL" id="KND90944.1"/>
    </source>
</evidence>
<dbReference type="SUPFAM" id="SSF53474">
    <property type="entry name" value="alpha/beta-Hydrolases"/>
    <property type="match status" value="1"/>
</dbReference>
<accession>A0A0L0NA95</accession>
<protein>
    <submittedName>
        <fullName evidence="3">Esterase</fullName>
    </submittedName>
</protein>
<dbReference type="PANTHER" id="PTHR48081">
    <property type="entry name" value="AB HYDROLASE SUPERFAMILY PROTEIN C4A8.06C"/>
    <property type="match status" value="1"/>
</dbReference>
<dbReference type="Gene3D" id="3.40.50.1820">
    <property type="entry name" value="alpha/beta hydrolase"/>
    <property type="match status" value="1"/>
</dbReference>
<keyword evidence="1" id="KW-0378">Hydrolase</keyword>
<dbReference type="AlphaFoldDB" id="A0A0L0NA95"/>
<dbReference type="GO" id="GO:0016787">
    <property type="term" value="F:hydrolase activity"/>
    <property type="evidence" value="ECO:0007669"/>
    <property type="project" value="UniProtKB-KW"/>
</dbReference>
<dbReference type="EMBL" id="LFRF01000010">
    <property type="protein sequence ID" value="KND90944.1"/>
    <property type="molecule type" value="Genomic_DNA"/>
</dbReference>
<keyword evidence="4" id="KW-1185">Reference proteome</keyword>
<name>A0A0L0NA95_TOLOC</name>
<proteinExistence type="predicted"/>
<dbReference type="STRING" id="1163406.A0A0L0NA95"/>
<organism evidence="3 4">
    <name type="scientific">Tolypocladium ophioglossoides (strain CBS 100239)</name>
    <name type="common">Snaketongue truffleclub</name>
    <name type="synonym">Elaphocordyceps ophioglossoides</name>
    <dbReference type="NCBI Taxonomy" id="1163406"/>
    <lineage>
        <taxon>Eukaryota</taxon>
        <taxon>Fungi</taxon>
        <taxon>Dikarya</taxon>
        <taxon>Ascomycota</taxon>
        <taxon>Pezizomycotina</taxon>
        <taxon>Sordariomycetes</taxon>
        <taxon>Hypocreomycetidae</taxon>
        <taxon>Hypocreales</taxon>
        <taxon>Ophiocordycipitaceae</taxon>
        <taxon>Tolypocladium</taxon>
    </lineage>
</organism>
<sequence>MASFKAYIFSWIIWWTRKGIFQSPEALNKQIKIRRMTQDHRPPEPLRTRLIIEQREVGGFPVYEVSPKSETPNKARILYLHGGAFVFEISPLHWELVATLAERLQAAVTLPIYPLGPEYKLKDMYDMLQPLHDEMASSSDDSPFFVMGDSAGGTMTLVLTQQALKANTPIAKRLVAITPSSDATLTNPELYEAAKIDPWLDVPGCDEAMKLVCGDWERDDSRVSPVYGDLDQLPPMMVFAGELDLLTPDTRLFVGKVREKKREVVLIEGKRMMHVWPLLPIPEGAVAVDQIVQWLEQAV</sequence>
<feature type="domain" description="Alpha/beta hydrolase fold-3" evidence="2">
    <location>
        <begin position="77"/>
        <end position="276"/>
    </location>
</feature>
<comment type="caution">
    <text evidence="3">The sequence shown here is derived from an EMBL/GenBank/DDBJ whole genome shotgun (WGS) entry which is preliminary data.</text>
</comment>
<evidence type="ECO:0000256" key="1">
    <source>
        <dbReference type="ARBA" id="ARBA00022801"/>
    </source>
</evidence>
<reference evidence="3 4" key="1">
    <citation type="journal article" date="2015" name="BMC Genomics">
        <title>The genome of the truffle-parasite Tolypocladium ophioglossoides and the evolution of antifungal peptaibiotics.</title>
        <authorList>
            <person name="Quandt C.A."/>
            <person name="Bushley K.E."/>
            <person name="Spatafora J.W."/>
        </authorList>
    </citation>
    <scope>NUCLEOTIDE SEQUENCE [LARGE SCALE GENOMIC DNA]</scope>
    <source>
        <strain evidence="3 4">CBS 100239</strain>
    </source>
</reference>
<dbReference type="InterPro" id="IPR050300">
    <property type="entry name" value="GDXG_lipolytic_enzyme"/>
</dbReference>
<dbReference type="Proteomes" id="UP000036947">
    <property type="component" value="Unassembled WGS sequence"/>
</dbReference>
<gene>
    <name evidence="3" type="ORF">TOPH_04365</name>
</gene>
<dbReference type="OrthoDB" id="2152029at2759"/>